<feature type="region of interest" description="Disordered" evidence="1">
    <location>
        <begin position="1"/>
        <end position="20"/>
    </location>
</feature>
<evidence type="ECO:0000313" key="4">
    <source>
        <dbReference type="Proteomes" id="UP000503447"/>
    </source>
</evidence>
<name>A0A6M5YVT3_9BACT</name>
<dbReference type="AlphaFoldDB" id="A0A6M5YVT3"/>
<dbReference type="InterPro" id="IPR011335">
    <property type="entry name" value="Restrct_endonuc-II-like"/>
</dbReference>
<organism evidence="3 4">
    <name type="scientific">Frigoriglobus tundricola</name>
    <dbReference type="NCBI Taxonomy" id="2774151"/>
    <lineage>
        <taxon>Bacteria</taxon>
        <taxon>Pseudomonadati</taxon>
        <taxon>Planctomycetota</taxon>
        <taxon>Planctomycetia</taxon>
        <taxon>Gemmatales</taxon>
        <taxon>Gemmataceae</taxon>
        <taxon>Frigoriglobus</taxon>
    </lineage>
</organism>
<sequence length="194" mass="21831">MNAAGVLTPLPKRAHDDPDNRDHYEIIDGQRVELPPMSVDSQVLGSRLLRHLSNYGVAQNIGEAYVEVLFKLPFQKERNRKPDVAFVSYARWPKYQPMPDTNAWDVLPELCVEVVSPNDTGDEIETKVDEYLRAGVSLIWVVYPRQERLYVYESASQVRRLTRADTLDGGVVLSGFALPLSELFPQSPPAPPAV</sequence>
<proteinExistence type="predicted"/>
<dbReference type="SUPFAM" id="SSF52980">
    <property type="entry name" value="Restriction endonuclease-like"/>
    <property type="match status" value="1"/>
</dbReference>
<dbReference type="Proteomes" id="UP000503447">
    <property type="component" value="Chromosome"/>
</dbReference>
<keyword evidence="4" id="KW-1185">Reference proteome</keyword>
<dbReference type="Gene3D" id="3.90.1570.10">
    <property type="entry name" value="tt1808, chain A"/>
    <property type="match status" value="1"/>
</dbReference>
<evidence type="ECO:0000259" key="2">
    <source>
        <dbReference type="Pfam" id="PF05685"/>
    </source>
</evidence>
<dbReference type="InterPro" id="IPR012296">
    <property type="entry name" value="Nuclease_put_TT1808"/>
</dbReference>
<dbReference type="InterPro" id="IPR008538">
    <property type="entry name" value="Uma2"/>
</dbReference>
<feature type="domain" description="Putative restriction endonuclease" evidence="2">
    <location>
        <begin position="20"/>
        <end position="180"/>
    </location>
</feature>
<accession>A0A6M5YVT3</accession>
<evidence type="ECO:0000256" key="1">
    <source>
        <dbReference type="SAM" id="MobiDB-lite"/>
    </source>
</evidence>
<dbReference type="EMBL" id="CP053452">
    <property type="protein sequence ID" value="QJW97411.1"/>
    <property type="molecule type" value="Genomic_DNA"/>
</dbReference>
<protein>
    <recommendedName>
        <fullName evidence="2">Putative restriction endonuclease domain-containing protein</fullName>
    </recommendedName>
</protein>
<dbReference type="Pfam" id="PF05685">
    <property type="entry name" value="Uma2"/>
    <property type="match status" value="1"/>
</dbReference>
<dbReference type="PANTHER" id="PTHR34107">
    <property type="entry name" value="SLL0198 PROTEIN-RELATED"/>
    <property type="match status" value="1"/>
</dbReference>
<dbReference type="KEGG" id="ftj:FTUN_4985"/>
<dbReference type="PANTHER" id="PTHR34107:SF4">
    <property type="entry name" value="SLL1222 PROTEIN"/>
    <property type="match status" value="1"/>
</dbReference>
<dbReference type="RefSeq" id="WP_171472782.1">
    <property type="nucleotide sequence ID" value="NZ_CP053452.2"/>
</dbReference>
<reference evidence="4" key="1">
    <citation type="submission" date="2020-05" db="EMBL/GenBank/DDBJ databases">
        <title>Frigoriglobus tundricola gen. nov., sp. nov., a psychrotolerant cellulolytic planctomycete of the family Gemmataceae with two divergent copies of 16S rRNA gene.</title>
        <authorList>
            <person name="Kulichevskaya I.S."/>
            <person name="Ivanova A.A."/>
            <person name="Naumoff D.G."/>
            <person name="Beletsky A.V."/>
            <person name="Rijpstra W.I.C."/>
            <person name="Sinninghe Damste J.S."/>
            <person name="Mardanov A.V."/>
            <person name="Ravin N.V."/>
            <person name="Dedysh S.N."/>
        </authorList>
    </citation>
    <scope>NUCLEOTIDE SEQUENCE [LARGE SCALE GENOMIC DNA]</scope>
    <source>
        <strain evidence="4">PL17</strain>
    </source>
</reference>
<gene>
    <name evidence="3" type="ORF">FTUN_4985</name>
</gene>
<evidence type="ECO:0000313" key="3">
    <source>
        <dbReference type="EMBL" id="QJW97411.1"/>
    </source>
</evidence>
<dbReference type="CDD" id="cd06260">
    <property type="entry name" value="DUF820-like"/>
    <property type="match status" value="1"/>
</dbReference>